<accession>A0A5C3L668</accession>
<proteinExistence type="predicted"/>
<dbReference type="EMBL" id="ML210159">
    <property type="protein sequence ID" value="TFK28053.1"/>
    <property type="molecule type" value="Genomic_DNA"/>
</dbReference>
<feature type="chain" id="PRO_5022972546" description="ABM domain-containing protein" evidence="1">
    <location>
        <begin position="22"/>
        <end position="231"/>
    </location>
</feature>
<dbReference type="AlphaFoldDB" id="A0A5C3L668"/>
<evidence type="ECO:0008006" key="4">
    <source>
        <dbReference type="Google" id="ProtNLM"/>
    </source>
</evidence>
<organism evidence="2 3">
    <name type="scientific">Coprinopsis marcescibilis</name>
    <name type="common">Agaric fungus</name>
    <name type="synonym">Psathyrella marcescibilis</name>
    <dbReference type="NCBI Taxonomy" id="230819"/>
    <lineage>
        <taxon>Eukaryota</taxon>
        <taxon>Fungi</taxon>
        <taxon>Dikarya</taxon>
        <taxon>Basidiomycota</taxon>
        <taxon>Agaricomycotina</taxon>
        <taxon>Agaricomycetes</taxon>
        <taxon>Agaricomycetidae</taxon>
        <taxon>Agaricales</taxon>
        <taxon>Agaricineae</taxon>
        <taxon>Psathyrellaceae</taxon>
        <taxon>Coprinopsis</taxon>
    </lineage>
</organism>
<feature type="signal peptide" evidence="1">
    <location>
        <begin position="1"/>
        <end position="21"/>
    </location>
</feature>
<name>A0A5C3L668_COPMA</name>
<protein>
    <recommendedName>
        <fullName evidence="4">ABM domain-containing protein</fullName>
    </recommendedName>
</protein>
<dbReference type="Proteomes" id="UP000307440">
    <property type="component" value="Unassembled WGS sequence"/>
</dbReference>
<gene>
    <name evidence="2" type="ORF">FA15DRAFT_665830</name>
</gene>
<evidence type="ECO:0000313" key="2">
    <source>
        <dbReference type="EMBL" id="TFK28053.1"/>
    </source>
</evidence>
<dbReference type="STRING" id="230819.A0A5C3L668"/>
<reference evidence="2 3" key="1">
    <citation type="journal article" date="2019" name="Nat. Ecol. Evol.">
        <title>Megaphylogeny resolves global patterns of mushroom evolution.</title>
        <authorList>
            <person name="Varga T."/>
            <person name="Krizsan K."/>
            <person name="Foldi C."/>
            <person name="Dima B."/>
            <person name="Sanchez-Garcia M."/>
            <person name="Sanchez-Ramirez S."/>
            <person name="Szollosi G.J."/>
            <person name="Szarkandi J.G."/>
            <person name="Papp V."/>
            <person name="Albert L."/>
            <person name="Andreopoulos W."/>
            <person name="Angelini C."/>
            <person name="Antonin V."/>
            <person name="Barry K.W."/>
            <person name="Bougher N.L."/>
            <person name="Buchanan P."/>
            <person name="Buyck B."/>
            <person name="Bense V."/>
            <person name="Catcheside P."/>
            <person name="Chovatia M."/>
            <person name="Cooper J."/>
            <person name="Damon W."/>
            <person name="Desjardin D."/>
            <person name="Finy P."/>
            <person name="Geml J."/>
            <person name="Haridas S."/>
            <person name="Hughes K."/>
            <person name="Justo A."/>
            <person name="Karasinski D."/>
            <person name="Kautmanova I."/>
            <person name="Kiss B."/>
            <person name="Kocsube S."/>
            <person name="Kotiranta H."/>
            <person name="LaButti K.M."/>
            <person name="Lechner B.E."/>
            <person name="Liimatainen K."/>
            <person name="Lipzen A."/>
            <person name="Lukacs Z."/>
            <person name="Mihaltcheva S."/>
            <person name="Morgado L.N."/>
            <person name="Niskanen T."/>
            <person name="Noordeloos M.E."/>
            <person name="Ohm R.A."/>
            <person name="Ortiz-Santana B."/>
            <person name="Ovrebo C."/>
            <person name="Racz N."/>
            <person name="Riley R."/>
            <person name="Savchenko A."/>
            <person name="Shiryaev A."/>
            <person name="Soop K."/>
            <person name="Spirin V."/>
            <person name="Szebenyi C."/>
            <person name="Tomsovsky M."/>
            <person name="Tulloss R.E."/>
            <person name="Uehling J."/>
            <person name="Grigoriev I.V."/>
            <person name="Vagvolgyi C."/>
            <person name="Papp T."/>
            <person name="Martin F.M."/>
            <person name="Miettinen O."/>
            <person name="Hibbett D.S."/>
            <person name="Nagy L.G."/>
        </authorList>
    </citation>
    <scope>NUCLEOTIDE SEQUENCE [LARGE SCALE GENOMIC DNA]</scope>
    <source>
        <strain evidence="2 3">CBS 121175</strain>
    </source>
</reference>
<evidence type="ECO:0000313" key="3">
    <source>
        <dbReference type="Proteomes" id="UP000307440"/>
    </source>
</evidence>
<dbReference type="Gene3D" id="3.30.70.100">
    <property type="match status" value="1"/>
</dbReference>
<sequence>MFSFYAASVFFLLLAPPAINATPLSVRTYDGILGGPCVDIIRVPSTSPFTASLEQLQGQISHRVGVQAPTGLLSVHAGRAISVDNSESQWIVFVAMQSCASTPAEVGLLQPQQISLASIRRIELDVYDPAAFDAPVTEIAFLTFRPETTPEQIEAVDDAIRANADQAIGSHPPSIQGNLVDHPGEFGIFIGWDSREAHAANGEQSSPEFIQLLNSTIQFSTLSFSNLRRIV</sequence>
<dbReference type="OrthoDB" id="3830579at2759"/>
<keyword evidence="3" id="KW-1185">Reference proteome</keyword>
<keyword evidence="1" id="KW-0732">Signal</keyword>
<evidence type="ECO:0000256" key="1">
    <source>
        <dbReference type="SAM" id="SignalP"/>
    </source>
</evidence>